<protein>
    <recommendedName>
        <fullName evidence="5">Two-component sensor histidine kinase</fullName>
    </recommendedName>
</protein>
<evidence type="ECO:0000313" key="4">
    <source>
        <dbReference type="Proteomes" id="UP001339962"/>
    </source>
</evidence>
<organism evidence="3 4">
    <name type="scientific">Anoxybacteroides rupiense</name>
    <dbReference type="NCBI Taxonomy" id="311460"/>
    <lineage>
        <taxon>Bacteria</taxon>
        <taxon>Bacillati</taxon>
        <taxon>Bacillota</taxon>
        <taxon>Bacilli</taxon>
        <taxon>Bacillales</taxon>
        <taxon>Anoxybacillaceae</taxon>
        <taxon>Anoxybacteroides</taxon>
    </lineage>
</organism>
<dbReference type="RefSeq" id="WP_066150981.1">
    <property type="nucleotide sequence ID" value="NZ_JARTLI010000038.1"/>
</dbReference>
<evidence type="ECO:0000256" key="2">
    <source>
        <dbReference type="SAM" id="Phobius"/>
    </source>
</evidence>
<keyword evidence="1" id="KW-0175">Coiled coil</keyword>
<accession>A0ABD5IXB5</accession>
<dbReference type="AlphaFoldDB" id="A0ABD5IXB5"/>
<keyword evidence="2" id="KW-1133">Transmembrane helix</keyword>
<feature type="transmembrane region" description="Helical" evidence="2">
    <location>
        <begin position="7"/>
        <end position="27"/>
    </location>
</feature>
<dbReference type="EMBL" id="JARTLI010000038">
    <property type="protein sequence ID" value="MED5053007.1"/>
    <property type="molecule type" value="Genomic_DNA"/>
</dbReference>
<proteinExistence type="predicted"/>
<evidence type="ECO:0000313" key="3">
    <source>
        <dbReference type="EMBL" id="MED5053007.1"/>
    </source>
</evidence>
<gene>
    <name evidence="3" type="ORF">P9850_14465</name>
</gene>
<dbReference type="Proteomes" id="UP001339962">
    <property type="component" value="Unassembled WGS sequence"/>
</dbReference>
<sequence length="60" mass="7140">MKGAKKYMIMFILILLINVITVIMLYFQNEQLTENQRELKELQVQLEDVNDGVKQLLEQQ</sequence>
<reference evidence="3 4" key="1">
    <citation type="submission" date="2023-03" db="EMBL/GenBank/DDBJ databases">
        <title>Bacillus Genome Sequencing.</title>
        <authorList>
            <person name="Dunlap C."/>
        </authorList>
    </citation>
    <scope>NUCLEOTIDE SEQUENCE [LARGE SCALE GENOMIC DNA]</scope>
    <source>
        <strain evidence="3 4">NRS-38</strain>
    </source>
</reference>
<evidence type="ECO:0000256" key="1">
    <source>
        <dbReference type="SAM" id="Coils"/>
    </source>
</evidence>
<comment type="caution">
    <text evidence="3">The sequence shown here is derived from an EMBL/GenBank/DDBJ whole genome shotgun (WGS) entry which is preliminary data.</text>
</comment>
<keyword evidence="2" id="KW-0812">Transmembrane</keyword>
<name>A0ABD5IXB5_9BACL</name>
<keyword evidence="2" id="KW-0472">Membrane</keyword>
<feature type="coiled-coil region" evidence="1">
    <location>
        <begin position="29"/>
        <end position="59"/>
    </location>
</feature>
<evidence type="ECO:0008006" key="5">
    <source>
        <dbReference type="Google" id="ProtNLM"/>
    </source>
</evidence>